<name>A0A246FI60_9BACT</name>
<dbReference type="OrthoDB" id="949867at2"/>
<dbReference type="PROSITE" id="PS51257">
    <property type="entry name" value="PROKAR_LIPOPROTEIN"/>
    <property type="match status" value="1"/>
</dbReference>
<sequence>MNKIPFWGVALCLLVSCKKEGVDLLPKATQEGKNTAGFLADGKAFTPNKGGGFVSGTNPVNGYREKTKIGTVLAVSFSDRRGQRQEGLGIRLLNVRQPGTYVLEEQQTIILANQSPGYLVYYSDLIDREAVFYSGPGDPATVTITRLDTINNIVSGTFEAVPRENGGSRTVQITKGRFDVKYDRK</sequence>
<gene>
    <name evidence="1" type="ORF">CDA63_15415</name>
</gene>
<dbReference type="EMBL" id="NIRR01000030">
    <property type="protein sequence ID" value="OWP62206.1"/>
    <property type="molecule type" value="Genomic_DNA"/>
</dbReference>
<reference evidence="1 2" key="1">
    <citation type="submission" date="2017-06" db="EMBL/GenBank/DDBJ databases">
        <title>Hymenobacter amundsenii sp. nov. isolated from regoliths in Antarctica.</title>
        <authorList>
            <person name="Sedlacek I."/>
            <person name="Kralova S."/>
            <person name="Pantucek R."/>
            <person name="Svec P."/>
            <person name="Holochova P."/>
            <person name="Stankova E."/>
            <person name="Vrbovska V."/>
            <person name="Busse H.-J."/>
        </authorList>
    </citation>
    <scope>NUCLEOTIDE SEQUENCE [LARGE SCALE GENOMIC DNA]</scope>
    <source>
        <strain evidence="1 2">CCM 8682</strain>
    </source>
</reference>
<keyword evidence="2" id="KW-1185">Reference proteome</keyword>
<accession>A0A246FI60</accession>
<protein>
    <submittedName>
        <fullName evidence="1">Uncharacterized protein</fullName>
    </submittedName>
</protein>
<comment type="caution">
    <text evidence="1">The sequence shown here is derived from an EMBL/GenBank/DDBJ whole genome shotgun (WGS) entry which is preliminary data.</text>
</comment>
<dbReference type="Proteomes" id="UP000197277">
    <property type="component" value="Unassembled WGS sequence"/>
</dbReference>
<organism evidence="1 2">
    <name type="scientific">Hymenobacter amundsenii</name>
    <dbReference type="NCBI Taxonomy" id="2006685"/>
    <lineage>
        <taxon>Bacteria</taxon>
        <taxon>Pseudomonadati</taxon>
        <taxon>Bacteroidota</taxon>
        <taxon>Cytophagia</taxon>
        <taxon>Cytophagales</taxon>
        <taxon>Hymenobacteraceae</taxon>
        <taxon>Hymenobacter</taxon>
    </lineage>
</organism>
<evidence type="ECO:0000313" key="1">
    <source>
        <dbReference type="EMBL" id="OWP62206.1"/>
    </source>
</evidence>
<dbReference type="RefSeq" id="WP_088465352.1">
    <property type="nucleotide sequence ID" value="NZ_NIRR01000030.1"/>
</dbReference>
<proteinExistence type="predicted"/>
<evidence type="ECO:0000313" key="2">
    <source>
        <dbReference type="Proteomes" id="UP000197277"/>
    </source>
</evidence>
<dbReference type="AlphaFoldDB" id="A0A246FI60"/>